<reference evidence="2" key="1">
    <citation type="submission" date="2021-01" db="EMBL/GenBank/DDBJ databases">
        <authorList>
            <person name="Corre E."/>
            <person name="Pelletier E."/>
            <person name="Niang G."/>
            <person name="Scheremetjew M."/>
            <person name="Finn R."/>
            <person name="Kale V."/>
            <person name="Holt S."/>
            <person name="Cochrane G."/>
            <person name="Meng A."/>
            <person name="Brown T."/>
            <person name="Cohen L."/>
        </authorList>
    </citation>
    <scope>NUCLEOTIDE SEQUENCE</scope>
    <source>
        <strain evidence="2">CCMP1594</strain>
    </source>
</reference>
<evidence type="ECO:0000313" key="2">
    <source>
        <dbReference type="EMBL" id="CAE0835145.1"/>
    </source>
</evidence>
<proteinExistence type="predicted"/>
<protein>
    <submittedName>
        <fullName evidence="2">Uncharacterized protein</fullName>
    </submittedName>
</protein>
<name>A0A7S4LK43_9EUGL</name>
<sequence length="131" mass="14536">MFPQLEFLRWTPDGAPPIRSEIAPFVGPHEPMNRRRREECQSDTGSRPHVSSTASGCVLHREGGGRQGERECRRQRADLTPQIRVFPPALLCAFAGPHHSLTRVLECGESVGRPLGLELGPSAPRFFTLPD</sequence>
<dbReference type="AlphaFoldDB" id="A0A7S4LK43"/>
<gene>
    <name evidence="2" type="ORF">EGYM00163_LOCUS46449</name>
</gene>
<evidence type="ECO:0000256" key="1">
    <source>
        <dbReference type="SAM" id="MobiDB-lite"/>
    </source>
</evidence>
<dbReference type="EMBL" id="HBJA01135156">
    <property type="protein sequence ID" value="CAE0835145.1"/>
    <property type="molecule type" value="Transcribed_RNA"/>
</dbReference>
<organism evidence="2">
    <name type="scientific">Eutreptiella gymnastica</name>
    <dbReference type="NCBI Taxonomy" id="73025"/>
    <lineage>
        <taxon>Eukaryota</taxon>
        <taxon>Discoba</taxon>
        <taxon>Euglenozoa</taxon>
        <taxon>Euglenida</taxon>
        <taxon>Spirocuta</taxon>
        <taxon>Euglenophyceae</taxon>
        <taxon>Eutreptiales</taxon>
        <taxon>Eutreptiaceae</taxon>
        <taxon>Eutreptiella</taxon>
    </lineage>
</organism>
<feature type="compositionally biased region" description="Basic and acidic residues" evidence="1">
    <location>
        <begin position="59"/>
        <end position="74"/>
    </location>
</feature>
<accession>A0A7S4LK43</accession>
<feature type="region of interest" description="Disordered" evidence="1">
    <location>
        <begin position="27"/>
        <end position="74"/>
    </location>
</feature>
<feature type="compositionally biased region" description="Polar residues" evidence="1">
    <location>
        <begin position="42"/>
        <end position="55"/>
    </location>
</feature>
<feature type="compositionally biased region" description="Basic and acidic residues" evidence="1">
    <location>
        <begin position="31"/>
        <end position="40"/>
    </location>
</feature>